<evidence type="ECO:0000313" key="3">
    <source>
        <dbReference type="Proteomes" id="UP000283786"/>
    </source>
</evidence>
<dbReference type="Pfam" id="PF07331">
    <property type="entry name" value="TctB"/>
    <property type="match status" value="1"/>
</dbReference>
<reference evidence="2 3" key="1">
    <citation type="submission" date="2020-08" db="EMBL/GenBank/DDBJ databases">
        <title>Genome sequence of Rhodobacteraceae bacterium Lw-13e.</title>
        <authorList>
            <person name="Poehlein A."/>
            <person name="Wolter L."/>
            <person name="Daniel R."/>
            <person name="Brinkhoff T."/>
        </authorList>
    </citation>
    <scope>NUCLEOTIDE SEQUENCE [LARGE SCALE GENOMIC DNA]</scope>
    <source>
        <strain evidence="2 3">Lw-13e</strain>
    </source>
</reference>
<proteinExistence type="predicted"/>
<dbReference type="AlphaFoldDB" id="A0A418SB36"/>
<evidence type="ECO:0000259" key="1">
    <source>
        <dbReference type="Pfam" id="PF07331"/>
    </source>
</evidence>
<accession>A0A418SB36</accession>
<organism evidence="2 3">
    <name type="scientific">Pseudooceanicola algae</name>
    <dbReference type="NCBI Taxonomy" id="1537215"/>
    <lineage>
        <taxon>Bacteria</taxon>
        <taxon>Pseudomonadati</taxon>
        <taxon>Pseudomonadota</taxon>
        <taxon>Alphaproteobacteria</taxon>
        <taxon>Rhodobacterales</taxon>
        <taxon>Paracoccaceae</taxon>
        <taxon>Pseudooceanicola</taxon>
    </lineage>
</organism>
<feature type="domain" description="DUF1468" evidence="1">
    <location>
        <begin position="20"/>
        <end position="150"/>
    </location>
</feature>
<dbReference type="InterPro" id="IPR009936">
    <property type="entry name" value="DUF1468"/>
</dbReference>
<evidence type="ECO:0000313" key="2">
    <source>
        <dbReference type="EMBL" id="QPM91329.1"/>
    </source>
</evidence>
<dbReference type="EMBL" id="CP060436">
    <property type="protein sequence ID" value="QPM91329.1"/>
    <property type="molecule type" value="Genomic_DNA"/>
</dbReference>
<name>A0A418SB36_9RHOB</name>
<dbReference type="Proteomes" id="UP000283786">
    <property type="component" value="Chromosome"/>
</dbReference>
<dbReference type="RefSeq" id="WP_119841041.1">
    <property type="nucleotide sequence ID" value="NZ_CP060436.1"/>
</dbReference>
<dbReference type="OrthoDB" id="7865996at2"/>
<protein>
    <recommendedName>
        <fullName evidence="1">DUF1468 domain-containing protein</fullName>
    </recommendedName>
</protein>
<keyword evidence="3" id="KW-1185">Reference proteome</keyword>
<sequence length="156" mass="16089">MTTGERDQNERPRAWWGAAGGAALIGLSVYFMWGGLALGLGSVFRPGTGAFPFFTGLLLIVLGVGIVLQDLGRDGLAERPDWVSFAAISAALAVFALLADRAGLMPAVFVATITASIPDRSLSLPGKALLGAILAVAAWGLFIAALGLPFHAVRGL</sequence>
<dbReference type="KEGG" id="palw:PSAL_025820"/>
<gene>
    <name evidence="2" type="ORF">PSAL_025820</name>
</gene>